<evidence type="ECO:0000313" key="1">
    <source>
        <dbReference type="EMBL" id="CAG9834560.1"/>
    </source>
</evidence>
<dbReference type="Proteomes" id="UP001153709">
    <property type="component" value="Chromosome 5"/>
</dbReference>
<evidence type="ECO:0000313" key="2">
    <source>
        <dbReference type="Proteomes" id="UP001153709"/>
    </source>
</evidence>
<accession>A0A9N9T0Q9</accession>
<dbReference type="OrthoDB" id="6774213at2759"/>
<reference evidence="1" key="1">
    <citation type="submission" date="2022-01" db="EMBL/GenBank/DDBJ databases">
        <authorList>
            <person name="King R."/>
        </authorList>
    </citation>
    <scope>NUCLEOTIDE SEQUENCE</scope>
</reference>
<dbReference type="AlphaFoldDB" id="A0A9N9T0Q9"/>
<gene>
    <name evidence="1" type="ORF">DIABBA_LOCUS7854</name>
</gene>
<organism evidence="1 2">
    <name type="scientific">Diabrotica balteata</name>
    <name type="common">Banded cucumber beetle</name>
    <dbReference type="NCBI Taxonomy" id="107213"/>
    <lineage>
        <taxon>Eukaryota</taxon>
        <taxon>Metazoa</taxon>
        <taxon>Ecdysozoa</taxon>
        <taxon>Arthropoda</taxon>
        <taxon>Hexapoda</taxon>
        <taxon>Insecta</taxon>
        <taxon>Pterygota</taxon>
        <taxon>Neoptera</taxon>
        <taxon>Endopterygota</taxon>
        <taxon>Coleoptera</taxon>
        <taxon>Polyphaga</taxon>
        <taxon>Cucujiformia</taxon>
        <taxon>Chrysomeloidea</taxon>
        <taxon>Chrysomelidae</taxon>
        <taxon>Galerucinae</taxon>
        <taxon>Diabroticina</taxon>
        <taxon>Diabroticites</taxon>
        <taxon>Diabrotica</taxon>
    </lineage>
</organism>
<protein>
    <submittedName>
        <fullName evidence="1">Uncharacterized protein</fullName>
    </submittedName>
</protein>
<sequence>MSRRYFRNLEEAIDYLNSEQIDADIAALPPEFDDLTDEDEINDDELGVAEVEDIPGGTEVFIEEEDDQNLDDEYDLPLVSITKRK</sequence>
<proteinExistence type="predicted"/>
<name>A0A9N9T0Q9_DIABA</name>
<keyword evidence="2" id="KW-1185">Reference proteome</keyword>
<dbReference type="EMBL" id="OU898280">
    <property type="protein sequence ID" value="CAG9834560.1"/>
    <property type="molecule type" value="Genomic_DNA"/>
</dbReference>